<reference evidence="2" key="1">
    <citation type="submission" date="2020-08" db="EMBL/GenBank/DDBJ databases">
        <title>Lewinella bacteria from marine environments.</title>
        <authorList>
            <person name="Zhong Y."/>
        </authorList>
    </citation>
    <scope>NUCLEOTIDE SEQUENCE</scope>
    <source>
        <strain evidence="2">KCTC 42187</strain>
    </source>
</reference>
<feature type="chain" id="PRO_5037387487" evidence="1">
    <location>
        <begin position="24"/>
        <end position="130"/>
    </location>
</feature>
<evidence type="ECO:0000313" key="3">
    <source>
        <dbReference type="Proteomes" id="UP000650081"/>
    </source>
</evidence>
<comment type="caution">
    <text evidence="2">The sequence shown here is derived from an EMBL/GenBank/DDBJ whole genome shotgun (WGS) entry which is preliminary data.</text>
</comment>
<protein>
    <submittedName>
        <fullName evidence="2">Uncharacterized protein</fullName>
    </submittedName>
</protein>
<keyword evidence="3" id="KW-1185">Reference proteome</keyword>
<name>A0A923PFI5_9BACT</name>
<accession>A0A923PFI5</accession>
<dbReference type="AlphaFoldDB" id="A0A923PFI5"/>
<sequence length="130" mass="13687">MPSAWRGGWAGLPLLLIPFLAPACAPSPPAAAAAPLPPRPLVLLTDSTQWAAGALGNYRAKLEKEGYRVLVSGYPGETPAALVARLPWLLQPGVDRFVYDVRLSGAAGADSLRQALERLGHPAELDLLAD</sequence>
<evidence type="ECO:0000313" key="2">
    <source>
        <dbReference type="EMBL" id="MBC6993188.1"/>
    </source>
</evidence>
<dbReference type="EMBL" id="JACSIT010000057">
    <property type="protein sequence ID" value="MBC6993188.1"/>
    <property type="molecule type" value="Genomic_DNA"/>
</dbReference>
<dbReference type="Proteomes" id="UP000650081">
    <property type="component" value="Unassembled WGS sequence"/>
</dbReference>
<gene>
    <name evidence="2" type="ORF">H9S92_03375</name>
</gene>
<organism evidence="2 3">
    <name type="scientific">Neolewinella lacunae</name>
    <dbReference type="NCBI Taxonomy" id="1517758"/>
    <lineage>
        <taxon>Bacteria</taxon>
        <taxon>Pseudomonadati</taxon>
        <taxon>Bacteroidota</taxon>
        <taxon>Saprospiria</taxon>
        <taxon>Saprospirales</taxon>
        <taxon>Lewinellaceae</taxon>
        <taxon>Neolewinella</taxon>
    </lineage>
</organism>
<dbReference type="RefSeq" id="WP_187465307.1">
    <property type="nucleotide sequence ID" value="NZ_JACSIT010000057.1"/>
</dbReference>
<feature type="signal peptide" evidence="1">
    <location>
        <begin position="1"/>
        <end position="23"/>
    </location>
</feature>
<proteinExistence type="predicted"/>
<evidence type="ECO:0000256" key="1">
    <source>
        <dbReference type="SAM" id="SignalP"/>
    </source>
</evidence>
<keyword evidence="1" id="KW-0732">Signal</keyword>